<dbReference type="InterPro" id="IPR000387">
    <property type="entry name" value="Tyr_Pase_dom"/>
</dbReference>
<evidence type="ECO:0000259" key="5">
    <source>
        <dbReference type="PROSITE" id="PS51181"/>
    </source>
</evidence>
<keyword evidence="7" id="KW-1185">Reference proteome</keyword>
<evidence type="ECO:0000313" key="7">
    <source>
        <dbReference type="Proteomes" id="UP000053259"/>
    </source>
</evidence>
<name>A0A0D1Z782_9PEZI</name>
<gene>
    <name evidence="6" type="ORF">PV09_00752</name>
</gene>
<dbReference type="Pfam" id="PF00782">
    <property type="entry name" value="DSPc"/>
    <property type="match status" value="1"/>
</dbReference>
<organism evidence="6 7">
    <name type="scientific">Verruconis gallopava</name>
    <dbReference type="NCBI Taxonomy" id="253628"/>
    <lineage>
        <taxon>Eukaryota</taxon>
        <taxon>Fungi</taxon>
        <taxon>Dikarya</taxon>
        <taxon>Ascomycota</taxon>
        <taxon>Pezizomycotina</taxon>
        <taxon>Dothideomycetes</taxon>
        <taxon>Pleosporomycetidae</taxon>
        <taxon>Venturiales</taxon>
        <taxon>Sympoventuriaceae</taxon>
        <taxon>Verruconis</taxon>
    </lineage>
</organism>
<dbReference type="GO" id="GO:0046856">
    <property type="term" value="P:phosphatidylinositol dephosphorylation"/>
    <property type="evidence" value="ECO:0007669"/>
    <property type="project" value="TreeGrafter"/>
</dbReference>
<dbReference type="PROSITE" id="PS51181">
    <property type="entry name" value="PPASE_TENSIN"/>
    <property type="match status" value="1"/>
</dbReference>
<reference evidence="6 7" key="1">
    <citation type="submission" date="2015-01" db="EMBL/GenBank/DDBJ databases">
        <title>The Genome Sequence of Ochroconis gallopava CBS43764.</title>
        <authorList>
            <consortium name="The Broad Institute Genomics Platform"/>
            <person name="Cuomo C."/>
            <person name="de Hoog S."/>
            <person name="Gorbushina A."/>
            <person name="Stielow B."/>
            <person name="Teixiera M."/>
            <person name="Abouelleil A."/>
            <person name="Chapman S.B."/>
            <person name="Priest M."/>
            <person name="Young S.K."/>
            <person name="Wortman J."/>
            <person name="Nusbaum C."/>
            <person name="Birren B."/>
        </authorList>
    </citation>
    <scope>NUCLEOTIDE SEQUENCE [LARGE SCALE GENOMIC DNA]</scope>
    <source>
        <strain evidence="6 7">CBS 43764</strain>
    </source>
</reference>
<dbReference type="GO" id="GO:0042995">
    <property type="term" value="C:cell projection"/>
    <property type="evidence" value="ECO:0007669"/>
    <property type="project" value="TreeGrafter"/>
</dbReference>
<feature type="compositionally biased region" description="Basic and acidic residues" evidence="3">
    <location>
        <begin position="467"/>
        <end position="476"/>
    </location>
</feature>
<feature type="region of interest" description="Disordered" evidence="3">
    <location>
        <begin position="435"/>
        <end position="476"/>
    </location>
</feature>
<dbReference type="GO" id="GO:0005886">
    <property type="term" value="C:plasma membrane"/>
    <property type="evidence" value="ECO:0007669"/>
    <property type="project" value="TreeGrafter"/>
</dbReference>
<dbReference type="OrthoDB" id="16692at2759"/>
<evidence type="ECO:0000313" key="6">
    <source>
        <dbReference type="EMBL" id="KIW08822.1"/>
    </source>
</evidence>
<dbReference type="Proteomes" id="UP000053259">
    <property type="component" value="Unassembled WGS sequence"/>
</dbReference>
<dbReference type="GO" id="GO:0051896">
    <property type="term" value="P:regulation of phosphatidylinositol 3-kinase/protein kinase B signal transduction"/>
    <property type="evidence" value="ECO:0007669"/>
    <property type="project" value="TreeGrafter"/>
</dbReference>
<dbReference type="Gene3D" id="3.90.190.10">
    <property type="entry name" value="Protein tyrosine phosphatase superfamily"/>
    <property type="match status" value="1"/>
</dbReference>
<dbReference type="GO" id="GO:0043491">
    <property type="term" value="P:phosphatidylinositol 3-kinase/protein kinase B signal transduction"/>
    <property type="evidence" value="ECO:0007669"/>
    <property type="project" value="TreeGrafter"/>
</dbReference>
<evidence type="ECO:0000256" key="1">
    <source>
        <dbReference type="ARBA" id="ARBA00013015"/>
    </source>
</evidence>
<keyword evidence="2" id="KW-0378">Hydrolase</keyword>
<dbReference type="PANTHER" id="PTHR12305:SF81">
    <property type="entry name" value="PHOSPHATIDYLINOSITOL 3,4,5-TRISPHOSPHATE 3-PHOSPHATASE AND DUAL-SPECIFICITY PROTEIN PHOSPHATASE PTEN"/>
    <property type="match status" value="1"/>
</dbReference>
<evidence type="ECO:0000256" key="3">
    <source>
        <dbReference type="SAM" id="MobiDB-lite"/>
    </source>
</evidence>
<feature type="domain" description="Tyrosine specific protein phosphatases" evidence="4">
    <location>
        <begin position="114"/>
        <end position="158"/>
    </location>
</feature>
<sequence>MASLLRQIVAGPRARHPEAGLDLCYVTDRIIATSGPSGTYPKRYYRNPLDQLIAFLDKKHGKNWAIWEFRAEGTGYPDEAVEGRIWHYPWPDHHPPPFGLLPDCMASMRDWLLGDEKRVVVVHCKAGKGRSGTASCSYLISQEGWSMEDALARFTERRMRPGFGPGVSIPSQLRWLRYVDRWTKHGKKYVERKVEVSELHVWGLRDGVTVSIRGFIDEGKVIKVWHTFTNDERQLMSGEVKGLGLAEAVLELIGKESSLSKRDGKPKTEKASNLPENAPKILSEESLTSSPAPKDRVPMTDGKSVAKPEGESTGSSSKEGSTQYLDALEEPSKSGADAIFRPKKPVVLDTNDINVDFERRTTSSIYSLTTSVAHVWFNAFFEGNGPEQDGNADDSGVFEIEWDKMDGIKGSSRKGTRAFDKISVVWRKVETKGEIKEPEIGEGIKQKEAADWRQDHQAEESSDEEDKGVKPHTTRE</sequence>
<feature type="compositionally biased region" description="Basic and acidic residues" evidence="3">
    <location>
        <begin position="259"/>
        <end position="270"/>
    </location>
</feature>
<dbReference type="InterPro" id="IPR000340">
    <property type="entry name" value="Dual-sp_phosphatase_cat-dom"/>
</dbReference>
<dbReference type="RefSeq" id="XP_016218691.1">
    <property type="nucleotide sequence ID" value="XM_016353538.1"/>
</dbReference>
<feature type="compositionally biased region" description="Basic and acidic residues" evidence="3">
    <location>
        <begin position="293"/>
        <end position="310"/>
    </location>
</feature>
<dbReference type="STRING" id="253628.A0A0D1Z782"/>
<dbReference type="InterPro" id="IPR029023">
    <property type="entry name" value="Tensin_phosphatase"/>
</dbReference>
<dbReference type="GO" id="GO:0005829">
    <property type="term" value="C:cytosol"/>
    <property type="evidence" value="ECO:0007669"/>
    <property type="project" value="TreeGrafter"/>
</dbReference>
<protein>
    <recommendedName>
        <fullName evidence="1">phosphatidylinositol-3,4,5-trisphosphate 3-phosphatase</fullName>
        <ecNumber evidence="1">3.1.3.67</ecNumber>
    </recommendedName>
</protein>
<dbReference type="SUPFAM" id="SSF52799">
    <property type="entry name" value="(Phosphotyrosine protein) phosphatases II"/>
    <property type="match status" value="1"/>
</dbReference>
<feature type="region of interest" description="Disordered" evidence="3">
    <location>
        <begin position="259"/>
        <end position="322"/>
    </location>
</feature>
<dbReference type="GO" id="GO:0016314">
    <property type="term" value="F:phosphatidylinositol-3,4,5-trisphosphate 3-phosphatase activity"/>
    <property type="evidence" value="ECO:0007669"/>
    <property type="project" value="UniProtKB-EC"/>
</dbReference>
<proteinExistence type="predicted"/>
<dbReference type="EC" id="3.1.3.67" evidence="1"/>
<dbReference type="CDD" id="cd14497">
    <property type="entry name" value="PTP_PTEN-like"/>
    <property type="match status" value="1"/>
</dbReference>
<dbReference type="EMBL" id="KN847530">
    <property type="protein sequence ID" value="KIW08822.1"/>
    <property type="molecule type" value="Genomic_DNA"/>
</dbReference>
<dbReference type="PANTHER" id="PTHR12305">
    <property type="entry name" value="PHOSPHATASE WITH HOMOLOGY TO TENSIN"/>
    <property type="match status" value="1"/>
</dbReference>
<dbReference type="GO" id="GO:0004725">
    <property type="term" value="F:protein tyrosine phosphatase activity"/>
    <property type="evidence" value="ECO:0007669"/>
    <property type="project" value="TreeGrafter"/>
</dbReference>
<dbReference type="HOGENOM" id="CLU_020105_4_1_1"/>
<dbReference type="GeneID" id="27308725"/>
<dbReference type="GO" id="GO:0005634">
    <property type="term" value="C:nucleus"/>
    <property type="evidence" value="ECO:0007669"/>
    <property type="project" value="TreeGrafter"/>
</dbReference>
<dbReference type="PROSITE" id="PS00383">
    <property type="entry name" value="TYR_PHOSPHATASE_1"/>
    <property type="match status" value="1"/>
</dbReference>
<dbReference type="PROSITE" id="PS50056">
    <property type="entry name" value="TYR_PHOSPHATASE_2"/>
    <property type="match status" value="1"/>
</dbReference>
<evidence type="ECO:0000259" key="4">
    <source>
        <dbReference type="PROSITE" id="PS50056"/>
    </source>
</evidence>
<dbReference type="InterPro" id="IPR016130">
    <property type="entry name" value="Tyr_Pase_AS"/>
</dbReference>
<dbReference type="InterPro" id="IPR051281">
    <property type="entry name" value="Dual-spec_lipid-protein_phosph"/>
</dbReference>
<feature type="compositionally biased region" description="Low complexity" evidence="3">
    <location>
        <begin position="311"/>
        <end position="322"/>
    </location>
</feature>
<feature type="compositionally biased region" description="Basic and acidic residues" evidence="3">
    <location>
        <begin position="435"/>
        <end position="459"/>
    </location>
</feature>
<accession>A0A0D1Z782</accession>
<dbReference type="AlphaFoldDB" id="A0A0D1Z782"/>
<dbReference type="VEuPathDB" id="FungiDB:PV09_00752"/>
<dbReference type="InParanoid" id="A0A0D1Z782"/>
<feature type="domain" description="Phosphatase tensin-type" evidence="5">
    <location>
        <begin position="12"/>
        <end position="186"/>
    </location>
</feature>
<dbReference type="InterPro" id="IPR029021">
    <property type="entry name" value="Prot-tyrosine_phosphatase-like"/>
</dbReference>
<evidence type="ECO:0000256" key="2">
    <source>
        <dbReference type="ARBA" id="ARBA00022801"/>
    </source>
</evidence>